<dbReference type="EMBL" id="JAJHNU010000001">
    <property type="protein sequence ID" value="MDN4120961.1"/>
    <property type="molecule type" value="Genomic_DNA"/>
</dbReference>
<reference evidence="1" key="1">
    <citation type="submission" date="2021-11" db="EMBL/GenBank/DDBJ databases">
        <title>Draft genome sequence of Alcaligenes endophyticus type strain CCUG 75668T.</title>
        <authorList>
            <person name="Salva-Serra F."/>
            <person name="Duran R.E."/>
            <person name="Seeger M."/>
            <person name="Moore E.R.B."/>
            <person name="Jaen-Luchoro D."/>
        </authorList>
    </citation>
    <scope>NUCLEOTIDE SEQUENCE</scope>
    <source>
        <strain evidence="1">CCUG 75668</strain>
    </source>
</reference>
<accession>A0ABT8EI51</accession>
<organism evidence="1 2">
    <name type="scientific">Alcaligenes endophyticus</name>
    <dbReference type="NCBI Taxonomy" id="1929088"/>
    <lineage>
        <taxon>Bacteria</taxon>
        <taxon>Pseudomonadati</taxon>
        <taxon>Pseudomonadota</taxon>
        <taxon>Betaproteobacteria</taxon>
        <taxon>Burkholderiales</taxon>
        <taxon>Alcaligenaceae</taxon>
        <taxon>Alcaligenes</taxon>
    </lineage>
</organism>
<comment type="caution">
    <text evidence="1">The sequence shown here is derived from an EMBL/GenBank/DDBJ whole genome shotgun (WGS) entry which is preliminary data.</text>
</comment>
<protein>
    <submittedName>
        <fullName evidence="1">Biotin--protein ligase</fullName>
    </submittedName>
</protein>
<keyword evidence="1" id="KW-0436">Ligase</keyword>
<dbReference type="Proteomes" id="UP001168613">
    <property type="component" value="Unassembled WGS sequence"/>
</dbReference>
<evidence type="ECO:0000313" key="1">
    <source>
        <dbReference type="EMBL" id="MDN4120961.1"/>
    </source>
</evidence>
<evidence type="ECO:0000313" key="2">
    <source>
        <dbReference type="Proteomes" id="UP001168613"/>
    </source>
</evidence>
<dbReference type="Gene3D" id="3.30.390.50">
    <property type="entry name" value="CO dehydrogenase flavoprotein, C-terminal domain"/>
    <property type="match status" value="1"/>
</dbReference>
<gene>
    <name evidence="1" type="ORF">LMS43_06650</name>
</gene>
<dbReference type="SUPFAM" id="SSF82649">
    <property type="entry name" value="SufE/NifU"/>
    <property type="match status" value="1"/>
</dbReference>
<keyword evidence="2" id="KW-1185">Reference proteome</keyword>
<name>A0ABT8EI51_9BURK</name>
<sequence>MHAEYKMPGGKLLVINLQVQAGRLQDVQLSGDFFLEPAEALASINQLLEGLPADCSEEYICHHLTQSLEGKVEMYGISPAAIAAVVRRALV</sequence>
<dbReference type="RefSeq" id="WP_266125124.1">
    <property type="nucleotide sequence ID" value="NZ_JAJHNU010000001.1"/>
</dbReference>
<dbReference type="GO" id="GO:0016874">
    <property type="term" value="F:ligase activity"/>
    <property type="evidence" value="ECO:0007669"/>
    <property type="project" value="UniProtKB-KW"/>
</dbReference>
<proteinExistence type="predicted"/>